<evidence type="ECO:0000256" key="1">
    <source>
        <dbReference type="ARBA" id="ARBA00004910"/>
    </source>
</evidence>
<evidence type="ECO:0000256" key="3">
    <source>
        <dbReference type="ARBA" id="ARBA00022857"/>
    </source>
</evidence>
<evidence type="ECO:0000256" key="4">
    <source>
        <dbReference type="ARBA" id="ARBA00023002"/>
    </source>
</evidence>
<name>A0AAV9IUM0_CYACA</name>
<dbReference type="EMBL" id="JANCYW010000006">
    <property type="protein sequence ID" value="KAK4535834.1"/>
    <property type="molecule type" value="Genomic_DNA"/>
</dbReference>
<proteinExistence type="predicted"/>
<dbReference type="NCBIfam" id="TIGR00227">
    <property type="entry name" value="ribD_Cterm"/>
    <property type="match status" value="1"/>
</dbReference>
<dbReference type="Pfam" id="PF00383">
    <property type="entry name" value="dCMP_cyt_deam_1"/>
    <property type="match status" value="1"/>
</dbReference>
<dbReference type="InterPro" id="IPR002125">
    <property type="entry name" value="CMP_dCMP_dom"/>
</dbReference>
<dbReference type="PANTHER" id="PTHR38011">
    <property type="entry name" value="DIHYDROFOLATE REDUCTASE FAMILY PROTEIN (AFU_ORTHOLOGUE AFUA_8G06820)"/>
    <property type="match status" value="1"/>
</dbReference>
<dbReference type="InterPro" id="IPR024072">
    <property type="entry name" value="DHFR-like_dom_sf"/>
</dbReference>
<dbReference type="EC" id="1.1.1.193" evidence="2"/>
<dbReference type="Proteomes" id="UP001301350">
    <property type="component" value="Unassembled WGS sequence"/>
</dbReference>
<comment type="pathway">
    <text evidence="1">Cofactor biosynthesis; riboflavin biosynthesis; 5-amino-6-(D-ribitylamino)uracil from GTP: step 3/4.</text>
</comment>
<dbReference type="NCBIfam" id="TIGR00326">
    <property type="entry name" value="eubact_ribD"/>
    <property type="match status" value="1"/>
</dbReference>
<reference evidence="7 8" key="1">
    <citation type="submission" date="2022-07" db="EMBL/GenBank/DDBJ databases">
        <title>Genome-wide signatures of adaptation to extreme environments.</title>
        <authorList>
            <person name="Cho C.H."/>
            <person name="Yoon H.S."/>
        </authorList>
    </citation>
    <scope>NUCLEOTIDE SEQUENCE [LARGE SCALE GENOMIC DNA]</scope>
    <source>
        <strain evidence="7 8">DBV 063 E5</strain>
    </source>
</reference>
<comment type="caution">
    <text evidence="7">The sequence shown here is derived from an EMBL/GenBank/DDBJ whole genome shotgun (WGS) entry which is preliminary data.</text>
</comment>
<evidence type="ECO:0000259" key="6">
    <source>
        <dbReference type="PROSITE" id="PS51747"/>
    </source>
</evidence>
<keyword evidence="8" id="KW-1185">Reference proteome</keyword>
<evidence type="ECO:0000313" key="8">
    <source>
        <dbReference type="Proteomes" id="UP001301350"/>
    </source>
</evidence>
<dbReference type="Gene3D" id="3.40.430.10">
    <property type="entry name" value="Dihydrofolate Reductase, subunit A"/>
    <property type="match status" value="1"/>
</dbReference>
<dbReference type="SUPFAM" id="SSF53927">
    <property type="entry name" value="Cytidine deaminase-like"/>
    <property type="match status" value="1"/>
</dbReference>
<dbReference type="Gene3D" id="3.40.140.10">
    <property type="entry name" value="Cytidine Deaminase, domain 2"/>
    <property type="match status" value="1"/>
</dbReference>
<dbReference type="SUPFAM" id="SSF53597">
    <property type="entry name" value="Dihydrofolate reductase-like"/>
    <property type="match status" value="1"/>
</dbReference>
<dbReference type="GO" id="GO:0009231">
    <property type="term" value="P:riboflavin biosynthetic process"/>
    <property type="evidence" value="ECO:0007669"/>
    <property type="project" value="InterPro"/>
</dbReference>
<dbReference type="InterPro" id="IPR011549">
    <property type="entry name" value="RibD_C"/>
</dbReference>
<keyword evidence="3" id="KW-0521">NADP</keyword>
<sequence>MHLAFQILPGHAPRRHHFQDFFTHQQLPARPRWALANPCHTRWRLTSTDSISPDAAAAATAVDDDTADSDIHFMRRCLELAQRARPSPNPPVGCVIVEPDTARVLGEGYHERAGMPHAEVNALRACSGCSDAGRLADRLLHTEWGRAHGWTVPLGAARGAHVYVSLEPCNHYGRTPPCTEALIQAQVARVVIGVLDPDPRTAGGGAERLRRAGIAVQVGVLAAECATLYEGFTHRVRYQKPFGIYKYAMTLDGKIATATGDARWVSGSASRRLVHALRDRCDAVVVGGNTVRRDDPELTVRDLPAGVTRVNAPQPLRVVLTRQLARLVRDAPDAKLWNTARARTVVVTAHARETEAEEAVRYLRLRGVEVVSFAPTASTVPQALAWLYHVGCCTVLWECGGALAAEALRCGALHQFLVFVAGKIVGGAGAPTPISTDWQVSSMRDAWPLDIRRVQRIEPEHDVLITAYPAAPAATAPTDAP</sequence>
<protein>
    <recommendedName>
        <fullName evidence="2">5-amino-6-(5-phosphoribosylamino)uracil reductase</fullName>
        <ecNumber evidence="2">1.1.1.193</ecNumber>
    </recommendedName>
</protein>
<keyword evidence="5" id="KW-0511">Multifunctional enzyme</keyword>
<dbReference type="PROSITE" id="PS51747">
    <property type="entry name" value="CYT_DCMP_DEAMINASES_2"/>
    <property type="match status" value="1"/>
</dbReference>
<dbReference type="InterPro" id="IPR050765">
    <property type="entry name" value="Riboflavin_Biosynth_HTPR"/>
</dbReference>
<evidence type="ECO:0000313" key="7">
    <source>
        <dbReference type="EMBL" id="KAK4535834.1"/>
    </source>
</evidence>
<dbReference type="AlphaFoldDB" id="A0AAV9IUM0"/>
<dbReference type="PANTHER" id="PTHR38011:SF7">
    <property type="entry name" value="2,5-DIAMINO-6-RIBOSYLAMINO-4(3H)-PYRIMIDINONE 5'-PHOSPHATE REDUCTASE"/>
    <property type="match status" value="1"/>
</dbReference>
<gene>
    <name evidence="7" type="ORF">CDCA_CDCA06G1859</name>
</gene>
<keyword evidence="4" id="KW-0560">Oxidoreductase</keyword>
<organism evidence="7 8">
    <name type="scientific">Cyanidium caldarium</name>
    <name type="common">Red alga</name>
    <dbReference type="NCBI Taxonomy" id="2771"/>
    <lineage>
        <taxon>Eukaryota</taxon>
        <taxon>Rhodophyta</taxon>
        <taxon>Bangiophyceae</taxon>
        <taxon>Cyanidiales</taxon>
        <taxon>Cyanidiaceae</taxon>
        <taxon>Cyanidium</taxon>
    </lineage>
</organism>
<dbReference type="InterPro" id="IPR002734">
    <property type="entry name" value="RibDG_C"/>
</dbReference>
<dbReference type="GO" id="GO:0050661">
    <property type="term" value="F:NADP binding"/>
    <property type="evidence" value="ECO:0007669"/>
    <property type="project" value="InterPro"/>
</dbReference>
<dbReference type="InterPro" id="IPR004794">
    <property type="entry name" value="Eubact_RibD"/>
</dbReference>
<dbReference type="InterPro" id="IPR016193">
    <property type="entry name" value="Cytidine_deaminase-like"/>
</dbReference>
<evidence type="ECO:0000256" key="2">
    <source>
        <dbReference type="ARBA" id="ARBA00013173"/>
    </source>
</evidence>
<dbReference type="Pfam" id="PF01872">
    <property type="entry name" value="RibD_C"/>
    <property type="match status" value="1"/>
</dbReference>
<accession>A0AAV9IUM0</accession>
<dbReference type="GO" id="GO:0008703">
    <property type="term" value="F:5-amino-6-(5-phosphoribosylamino)uracil reductase activity"/>
    <property type="evidence" value="ECO:0007669"/>
    <property type="project" value="UniProtKB-EC"/>
</dbReference>
<dbReference type="CDD" id="cd01284">
    <property type="entry name" value="Riboflavin_deaminase-reductase"/>
    <property type="match status" value="1"/>
</dbReference>
<evidence type="ECO:0000256" key="5">
    <source>
        <dbReference type="ARBA" id="ARBA00023268"/>
    </source>
</evidence>
<dbReference type="GO" id="GO:0008835">
    <property type="term" value="F:diaminohydroxyphosphoribosylaminopyrimidine deaminase activity"/>
    <property type="evidence" value="ECO:0007669"/>
    <property type="project" value="InterPro"/>
</dbReference>
<feature type="domain" description="CMP/dCMP-type deaminase" evidence="6">
    <location>
        <begin position="68"/>
        <end position="217"/>
    </location>
</feature>